<evidence type="ECO:0000313" key="2">
    <source>
        <dbReference type="EMBL" id="EGG07984.1"/>
    </source>
</evidence>
<feature type="compositionally biased region" description="Low complexity" evidence="1">
    <location>
        <begin position="76"/>
        <end position="91"/>
    </location>
</feature>
<protein>
    <submittedName>
        <fullName evidence="2">Uncharacterized protein</fullName>
    </submittedName>
</protein>
<dbReference type="HOGENOM" id="CLU_555571_0_0_1"/>
<dbReference type="RefSeq" id="XP_007408749.1">
    <property type="nucleotide sequence ID" value="XM_007408687.1"/>
</dbReference>
<organism evidence="3">
    <name type="scientific">Melampsora larici-populina (strain 98AG31 / pathotype 3-4-7)</name>
    <name type="common">Poplar leaf rust fungus</name>
    <dbReference type="NCBI Taxonomy" id="747676"/>
    <lineage>
        <taxon>Eukaryota</taxon>
        <taxon>Fungi</taxon>
        <taxon>Dikarya</taxon>
        <taxon>Basidiomycota</taxon>
        <taxon>Pucciniomycotina</taxon>
        <taxon>Pucciniomycetes</taxon>
        <taxon>Pucciniales</taxon>
        <taxon>Melampsoraceae</taxon>
        <taxon>Melampsora</taxon>
    </lineage>
</organism>
<dbReference type="EMBL" id="GL883102">
    <property type="protein sequence ID" value="EGG07984.1"/>
    <property type="molecule type" value="Genomic_DNA"/>
</dbReference>
<dbReference type="InParanoid" id="F4RIC5"/>
<proteinExistence type="predicted"/>
<gene>
    <name evidence="2" type="ORF">MELLADRAFT_85319</name>
</gene>
<feature type="region of interest" description="Disordered" evidence="1">
    <location>
        <begin position="49"/>
        <end position="91"/>
    </location>
</feature>
<evidence type="ECO:0000313" key="3">
    <source>
        <dbReference type="Proteomes" id="UP000001072"/>
    </source>
</evidence>
<reference evidence="3" key="1">
    <citation type="journal article" date="2011" name="Proc. Natl. Acad. Sci. U.S.A.">
        <title>Obligate biotrophy features unraveled by the genomic analysis of rust fungi.</title>
        <authorList>
            <person name="Duplessis S."/>
            <person name="Cuomo C.A."/>
            <person name="Lin Y.-C."/>
            <person name="Aerts A."/>
            <person name="Tisserant E."/>
            <person name="Veneault-Fourrey C."/>
            <person name="Joly D.L."/>
            <person name="Hacquard S."/>
            <person name="Amselem J."/>
            <person name="Cantarel B.L."/>
            <person name="Chiu R."/>
            <person name="Coutinho P.M."/>
            <person name="Feau N."/>
            <person name="Field M."/>
            <person name="Frey P."/>
            <person name="Gelhaye E."/>
            <person name="Goldberg J."/>
            <person name="Grabherr M.G."/>
            <person name="Kodira C.D."/>
            <person name="Kohler A."/>
            <person name="Kuees U."/>
            <person name="Lindquist E.A."/>
            <person name="Lucas S.M."/>
            <person name="Mago R."/>
            <person name="Mauceli E."/>
            <person name="Morin E."/>
            <person name="Murat C."/>
            <person name="Pangilinan J.L."/>
            <person name="Park R."/>
            <person name="Pearson M."/>
            <person name="Quesneville H."/>
            <person name="Rouhier N."/>
            <person name="Sakthikumar S."/>
            <person name="Salamov A.A."/>
            <person name="Schmutz J."/>
            <person name="Selles B."/>
            <person name="Shapiro H."/>
            <person name="Tanguay P."/>
            <person name="Tuskan G.A."/>
            <person name="Henrissat B."/>
            <person name="Van de Peer Y."/>
            <person name="Rouze P."/>
            <person name="Ellis J.G."/>
            <person name="Dodds P.N."/>
            <person name="Schein J.E."/>
            <person name="Zhong S."/>
            <person name="Hamelin R.C."/>
            <person name="Grigoriev I.V."/>
            <person name="Szabo L.J."/>
            <person name="Martin F."/>
        </authorList>
    </citation>
    <scope>NUCLEOTIDE SEQUENCE [LARGE SCALE GENOMIC DNA]</scope>
    <source>
        <strain evidence="3">98AG31 / pathotype 3-4-7</strain>
    </source>
</reference>
<feature type="compositionally biased region" description="Polar residues" evidence="1">
    <location>
        <begin position="64"/>
        <end position="75"/>
    </location>
</feature>
<sequence length="396" mass="44040">MVVIWIKDALKHHTWDADSDKLVKIKLDNIITALIDFYIQLESDVGAVNKNPDKQPSCEKRQVVSHSKTSETLQRPSKQPQTASTSTKKSTIIVLSSDNQKHHKSDNDSDLVFIRGTFPKNLTGGSFPKKNKIIELCPLSKPGENCSQCQVEDRPGGKDLACHCGAKRIWLNGGCVRVAKNHWASEACKEKTDDLKETTELTSYFGRSVTAKNTIEIDCPGLNDNTWKHDRAQVDSCTEISIDYSLDARSKWQIKCHGDRNSIYSSQCSKTFMAKKTIKNAVCPACEDLKHLRSLIKALNMKYAEAETMKYGRDNYMSDNINTFTPTVLKSKHARLLSTLIEKASKGDFSDCCMVLAASARNGLFDNWDATCGLIKAVAVKAEHENAGKTTRACAL</sequence>
<accession>F4RIC5</accession>
<evidence type="ECO:0000256" key="1">
    <source>
        <dbReference type="SAM" id="MobiDB-lite"/>
    </source>
</evidence>
<feature type="compositionally biased region" description="Basic and acidic residues" evidence="1">
    <location>
        <begin position="51"/>
        <end position="62"/>
    </location>
</feature>
<name>F4RIC5_MELLP</name>
<keyword evidence="3" id="KW-1185">Reference proteome</keyword>
<dbReference type="VEuPathDB" id="FungiDB:MELLADRAFT_85319"/>
<dbReference type="AlphaFoldDB" id="F4RIC5"/>
<dbReference type="Proteomes" id="UP000001072">
    <property type="component" value="Unassembled WGS sequence"/>
</dbReference>
<dbReference type="KEGG" id="mlr:MELLADRAFT_85319"/>
<dbReference type="GeneID" id="18933792"/>